<organism evidence="1 2">
    <name type="scientific">Colletotrichum orchidophilum</name>
    <dbReference type="NCBI Taxonomy" id="1209926"/>
    <lineage>
        <taxon>Eukaryota</taxon>
        <taxon>Fungi</taxon>
        <taxon>Dikarya</taxon>
        <taxon>Ascomycota</taxon>
        <taxon>Pezizomycotina</taxon>
        <taxon>Sordariomycetes</taxon>
        <taxon>Hypocreomycetidae</taxon>
        <taxon>Glomerellales</taxon>
        <taxon>Glomerellaceae</taxon>
        <taxon>Colletotrichum</taxon>
    </lineage>
</organism>
<gene>
    <name evidence="1" type="ORF">CORC01_09129</name>
</gene>
<dbReference type="SUPFAM" id="SSF53335">
    <property type="entry name" value="S-adenosyl-L-methionine-dependent methyltransferases"/>
    <property type="match status" value="1"/>
</dbReference>
<dbReference type="EMBL" id="MJBS01000081">
    <property type="protein sequence ID" value="OHE95539.1"/>
    <property type="molecule type" value="Genomic_DNA"/>
</dbReference>
<proteinExistence type="predicted"/>
<dbReference type="RefSeq" id="XP_022472701.1">
    <property type="nucleotide sequence ID" value="XM_022620759.1"/>
</dbReference>
<keyword evidence="2" id="KW-1185">Reference proteome</keyword>
<dbReference type="GO" id="GO:0008168">
    <property type="term" value="F:methyltransferase activity"/>
    <property type="evidence" value="ECO:0007669"/>
    <property type="project" value="UniProtKB-KW"/>
</dbReference>
<dbReference type="Proteomes" id="UP000176998">
    <property type="component" value="Unassembled WGS sequence"/>
</dbReference>
<dbReference type="STRING" id="1209926.A0A1G4B281"/>
<reference evidence="1 2" key="1">
    <citation type="submission" date="2016-09" db="EMBL/GenBank/DDBJ databases">
        <authorList>
            <person name="Capua I."/>
            <person name="De Benedictis P."/>
            <person name="Joannis T."/>
            <person name="Lombin L.H."/>
            <person name="Cattoli G."/>
        </authorList>
    </citation>
    <scope>NUCLEOTIDE SEQUENCE [LARGE SCALE GENOMIC DNA]</scope>
    <source>
        <strain evidence="1 2">IMI 309357</strain>
    </source>
</reference>
<dbReference type="GO" id="GO:0032259">
    <property type="term" value="P:methylation"/>
    <property type="evidence" value="ECO:0007669"/>
    <property type="project" value="UniProtKB-KW"/>
</dbReference>
<name>A0A1G4B281_9PEZI</name>
<dbReference type="Gene3D" id="3.40.50.150">
    <property type="entry name" value="Vaccinia Virus protein VP39"/>
    <property type="match status" value="1"/>
</dbReference>
<evidence type="ECO:0000313" key="1">
    <source>
        <dbReference type="EMBL" id="OHE95539.1"/>
    </source>
</evidence>
<evidence type="ECO:0000313" key="2">
    <source>
        <dbReference type="Proteomes" id="UP000176998"/>
    </source>
</evidence>
<accession>A0A1G4B281</accession>
<protein>
    <submittedName>
        <fullName evidence="1">UMTA methyltransferase</fullName>
    </submittedName>
</protein>
<dbReference type="Pfam" id="PF13489">
    <property type="entry name" value="Methyltransf_23"/>
    <property type="match status" value="1"/>
</dbReference>
<keyword evidence="1" id="KW-0489">Methyltransferase</keyword>
<keyword evidence="1" id="KW-0808">Transferase</keyword>
<dbReference type="GeneID" id="34562269"/>
<dbReference type="InterPro" id="IPR029063">
    <property type="entry name" value="SAM-dependent_MTases_sf"/>
</dbReference>
<comment type="caution">
    <text evidence="1">The sequence shown here is derived from an EMBL/GenBank/DDBJ whole genome shotgun (WGS) entry which is preliminary data.</text>
</comment>
<sequence>MDGVFENAEVIGIDPSPIQPEWVLPNVKFEIDIVESPRVHERKYNLIMCRYMVASIKNWPGLIKNIFDRLSLGGWVESQDVNTELYSDNDTFNNDFATAQWVDGFAKACKGMRPLVQAVSELLGQRLEEILVELAAVLRESKTGVLGAAMLNT</sequence>
<dbReference type="AlphaFoldDB" id="A0A1G4B281"/>
<dbReference type="OrthoDB" id="2013972at2759"/>